<sequence>MEILNAIIGKINSFAWGGVMIFFLVGTGLTLTLGTRVVQFRKLGYAFKLLFSKEHKGEGDITPFQALMTSLAATIGTGNIAGVASAIAAGGPGAVFWMWVTAAVGGATKYGEALLAIKYRITNEKGEKSGGPMYYIKFGMNEKYGGNWAWLGWMFAFFGAVASFGIGNMVQANSVADSVNTSIGFPVMFTGIIVALAAALVIIGGIKSIGKVTEKIVPFMAIVYIIGSLIILFRNAAAIPDAFGMIFTNAFSTKAVGGGLLGTVIRFGVARGVFSNEAGLGSAPIAHAASRNDDAVKQGIIGSLGSFLDTLVVCSMTALVILISGLVTLDPTTGAMTVANGLDGAALTTTAFNTAFPGIGGIIISVGLIFFAFSTILGWYYYGSKCIEYIAGIRTVEVYKWVFVVLIFLGSIYKSDFVWNISDTFNGLMAIPNLIGLLALSPVIFAMTKQSEQKDKIPS</sequence>
<evidence type="ECO:0000256" key="6">
    <source>
        <dbReference type="ARBA" id="ARBA00022847"/>
    </source>
</evidence>
<evidence type="ECO:0000256" key="3">
    <source>
        <dbReference type="ARBA" id="ARBA00022448"/>
    </source>
</evidence>
<evidence type="ECO:0000256" key="8">
    <source>
        <dbReference type="ARBA" id="ARBA00023136"/>
    </source>
</evidence>
<reference evidence="11" key="1">
    <citation type="submission" date="2017-02" db="EMBL/GenBank/DDBJ databases">
        <authorList>
            <person name="Varghese N."/>
            <person name="Submissions S."/>
        </authorList>
    </citation>
    <scope>NUCLEOTIDE SEQUENCE [LARGE SCALE GENOMIC DNA]</scope>
    <source>
        <strain evidence="11">M1</strain>
    </source>
</reference>
<dbReference type="PANTHER" id="PTHR30330">
    <property type="entry name" value="AGSS FAMILY TRANSPORTER, SODIUM-ALANINE"/>
    <property type="match status" value="1"/>
</dbReference>
<feature type="transmembrane region" description="Helical" evidence="9">
    <location>
        <begin position="148"/>
        <end position="171"/>
    </location>
</feature>
<evidence type="ECO:0000256" key="7">
    <source>
        <dbReference type="ARBA" id="ARBA00022989"/>
    </source>
</evidence>
<evidence type="ECO:0000256" key="4">
    <source>
        <dbReference type="ARBA" id="ARBA00022475"/>
    </source>
</evidence>
<comment type="subcellular location">
    <subcellularLocation>
        <location evidence="1 9">Cell membrane</location>
        <topology evidence="1 9">Multi-pass membrane protein</topology>
    </subcellularLocation>
</comment>
<feature type="transmembrane region" description="Helical" evidence="9">
    <location>
        <begin position="14"/>
        <end position="33"/>
    </location>
</feature>
<dbReference type="NCBIfam" id="TIGR00835">
    <property type="entry name" value="agcS"/>
    <property type="match status" value="1"/>
</dbReference>
<evidence type="ECO:0000313" key="10">
    <source>
        <dbReference type="EMBL" id="SKC38325.1"/>
    </source>
</evidence>
<comment type="similarity">
    <text evidence="2 9">Belongs to the alanine or glycine:cation symporter (AGCS) (TC 2.A.25) family.</text>
</comment>
<keyword evidence="5 9" id="KW-0812">Transmembrane</keyword>
<keyword evidence="8 9" id="KW-0472">Membrane</keyword>
<name>A0A1T5IGR7_9FIRM</name>
<protein>
    <submittedName>
        <fullName evidence="10">Alanine or glycine:cation symporter, AGCS family</fullName>
    </submittedName>
</protein>
<dbReference type="STRING" id="36842.SAMN02194393_00361"/>
<dbReference type="PANTHER" id="PTHR30330:SF3">
    <property type="entry name" value="TRANSCRIPTIONAL REGULATOR, LRP FAMILY"/>
    <property type="match status" value="1"/>
</dbReference>
<keyword evidence="3 9" id="KW-0813">Transport</keyword>
<feature type="transmembrane region" description="Helical" evidence="9">
    <location>
        <begin position="425"/>
        <end position="447"/>
    </location>
</feature>
<dbReference type="Pfam" id="PF01235">
    <property type="entry name" value="Na_Ala_symp"/>
    <property type="match status" value="1"/>
</dbReference>
<dbReference type="EMBL" id="FUZT01000001">
    <property type="protein sequence ID" value="SKC38325.1"/>
    <property type="molecule type" value="Genomic_DNA"/>
</dbReference>
<feature type="transmembrane region" description="Helical" evidence="9">
    <location>
        <begin position="242"/>
        <end position="265"/>
    </location>
</feature>
<keyword evidence="7 9" id="KW-1133">Transmembrane helix</keyword>
<evidence type="ECO:0000256" key="1">
    <source>
        <dbReference type="ARBA" id="ARBA00004651"/>
    </source>
</evidence>
<proteinExistence type="inferred from homology"/>
<dbReference type="PROSITE" id="PS00873">
    <property type="entry name" value="NA_ALANINE_SYMP"/>
    <property type="match status" value="1"/>
</dbReference>
<accession>A0A1T5IGR7</accession>
<evidence type="ECO:0000256" key="9">
    <source>
        <dbReference type="RuleBase" id="RU363064"/>
    </source>
</evidence>
<keyword evidence="11" id="KW-1185">Reference proteome</keyword>
<dbReference type="Proteomes" id="UP000190285">
    <property type="component" value="Unassembled WGS sequence"/>
</dbReference>
<feature type="transmembrane region" description="Helical" evidence="9">
    <location>
        <begin position="359"/>
        <end position="382"/>
    </location>
</feature>
<feature type="transmembrane region" description="Helical" evidence="9">
    <location>
        <begin position="183"/>
        <end position="204"/>
    </location>
</feature>
<keyword evidence="4 9" id="KW-1003">Cell membrane</keyword>
<organism evidence="10 11">
    <name type="scientific">Maledivibacter halophilus</name>
    <dbReference type="NCBI Taxonomy" id="36842"/>
    <lineage>
        <taxon>Bacteria</taxon>
        <taxon>Bacillati</taxon>
        <taxon>Bacillota</taxon>
        <taxon>Clostridia</taxon>
        <taxon>Peptostreptococcales</taxon>
        <taxon>Caminicellaceae</taxon>
        <taxon>Maledivibacter</taxon>
    </lineage>
</organism>
<dbReference type="FunFam" id="1.20.1740.10:FF:000004">
    <property type="entry name" value="Sodium:alanine symporter family protein"/>
    <property type="match status" value="1"/>
</dbReference>
<dbReference type="Gene3D" id="1.20.1740.10">
    <property type="entry name" value="Amino acid/polyamine transporter I"/>
    <property type="match status" value="1"/>
</dbReference>
<evidence type="ECO:0000313" key="11">
    <source>
        <dbReference type="Proteomes" id="UP000190285"/>
    </source>
</evidence>
<dbReference type="GO" id="GO:0005283">
    <property type="term" value="F:amino acid:sodium symporter activity"/>
    <property type="evidence" value="ECO:0007669"/>
    <property type="project" value="InterPro"/>
</dbReference>
<feature type="transmembrane region" description="Helical" evidence="9">
    <location>
        <begin position="216"/>
        <end position="236"/>
    </location>
</feature>
<evidence type="ECO:0000256" key="5">
    <source>
        <dbReference type="ARBA" id="ARBA00022692"/>
    </source>
</evidence>
<dbReference type="OrthoDB" id="9804874at2"/>
<dbReference type="RefSeq" id="WP_079488882.1">
    <property type="nucleotide sequence ID" value="NZ_FUZT01000001.1"/>
</dbReference>
<keyword evidence="6 9" id="KW-0769">Symport</keyword>
<evidence type="ECO:0000256" key="2">
    <source>
        <dbReference type="ARBA" id="ARBA00009261"/>
    </source>
</evidence>
<feature type="transmembrane region" description="Helical" evidence="9">
    <location>
        <begin position="307"/>
        <end position="327"/>
    </location>
</feature>
<dbReference type="PRINTS" id="PR00175">
    <property type="entry name" value="NAALASMPORT"/>
</dbReference>
<dbReference type="AlphaFoldDB" id="A0A1T5IGR7"/>
<dbReference type="GO" id="GO:0005886">
    <property type="term" value="C:plasma membrane"/>
    <property type="evidence" value="ECO:0007669"/>
    <property type="project" value="UniProtKB-SubCell"/>
</dbReference>
<dbReference type="InterPro" id="IPR001463">
    <property type="entry name" value="Na/Ala_symport"/>
</dbReference>
<gene>
    <name evidence="10" type="ORF">SAMN02194393_00361</name>
</gene>
<feature type="transmembrane region" description="Helical" evidence="9">
    <location>
        <begin position="394"/>
        <end position="413"/>
    </location>
</feature>